<proteinExistence type="predicted"/>
<evidence type="ECO:0000259" key="5">
    <source>
        <dbReference type="PROSITE" id="PS51379"/>
    </source>
</evidence>
<dbReference type="GO" id="GO:0052592">
    <property type="term" value="F:oxidoreductase activity, acting on CH or CH2 groups, with an iron-sulfur protein as acceptor"/>
    <property type="evidence" value="ECO:0007669"/>
    <property type="project" value="TreeGrafter"/>
</dbReference>
<evidence type="ECO:0000256" key="2">
    <source>
        <dbReference type="ARBA" id="ARBA00023004"/>
    </source>
</evidence>
<dbReference type="Pfam" id="PF04432">
    <property type="entry name" value="FrhB_FdhB_C"/>
    <property type="match status" value="1"/>
</dbReference>
<dbReference type="HOGENOM" id="CLU_063409_0_0_9"/>
<dbReference type="eggNOG" id="COG1152">
    <property type="taxonomic scope" value="Bacteria"/>
</dbReference>
<dbReference type="PROSITE" id="PS51379">
    <property type="entry name" value="4FE4S_FER_2"/>
    <property type="match status" value="1"/>
</dbReference>
<name>B2A2A9_NATTJ</name>
<dbReference type="InterPro" id="IPR017896">
    <property type="entry name" value="4Fe4S_Fe-S-bd"/>
</dbReference>
<keyword evidence="7" id="KW-1185">Reference proteome</keyword>
<accession>B2A2A9</accession>
<dbReference type="GO" id="GO:0046872">
    <property type="term" value="F:metal ion binding"/>
    <property type="evidence" value="ECO:0007669"/>
    <property type="project" value="UniProtKB-KW"/>
</dbReference>
<evidence type="ECO:0000256" key="3">
    <source>
        <dbReference type="ARBA" id="ARBA00023014"/>
    </source>
</evidence>
<reference evidence="6 7" key="1">
    <citation type="submission" date="2008-04" db="EMBL/GenBank/DDBJ databases">
        <title>Complete sequence of chromosome of Natranaerobius thermophilus JW/NM-WN-LF.</title>
        <authorList>
            <consortium name="US DOE Joint Genome Institute"/>
            <person name="Copeland A."/>
            <person name="Lucas S."/>
            <person name="Lapidus A."/>
            <person name="Glavina del Rio T."/>
            <person name="Dalin E."/>
            <person name="Tice H."/>
            <person name="Bruce D."/>
            <person name="Goodwin L."/>
            <person name="Pitluck S."/>
            <person name="Chertkov O."/>
            <person name="Brettin T."/>
            <person name="Detter J.C."/>
            <person name="Han C."/>
            <person name="Kuske C.R."/>
            <person name="Schmutz J."/>
            <person name="Larimer F."/>
            <person name="Land M."/>
            <person name="Hauser L."/>
            <person name="Kyrpides N."/>
            <person name="Lykidis A."/>
            <person name="Mesbah N.M."/>
            <person name="Wiegel J."/>
        </authorList>
    </citation>
    <scope>NUCLEOTIDE SEQUENCE [LARGE SCALE GENOMIC DNA]</scope>
    <source>
        <strain evidence="7">ATCC BAA-1301 / DSM 18059 / JW/NM-WN-LF</strain>
    </source>
</reference>
<dbReference type="PANTHER" id="PTHR31332:SF0">
    <property type="entry name" value="7-HYDROXYMETHYL CHLOROPHYLL A REDUCTASE, CHLOROPLASTIC"/>
    <property type="match status" value="1"/>
</dbReference>
<evidence type="ECO:0000256" key="4">
    <source>
        <dbReference type="SAM" id="MobiDB-lite"/>
    </source>
</evidence>
<dbReference type="InterPro" id="IPR009051">
    <property type="entry name" value="Helical_ferredxn"/>
</dbReference>
<dbReference type="Pfam" id="PF13183">
    <property type="entry name" value="Fer4_8"/>
    <property type="match status" value="1"/>
</dbReference>
<dbReference type="AlphaFoldDB" id="B2A2A9"/>
<dbReference type="EMBL" id="CP001034">
    <property type="protein sequence ID" value="ACB86215.1"/>
    <property type="molecule type" value="Genomic_DNA"/>
</dbReference>
<feature type="domain" description="4Fe-4S ferredoxin-type" evidence="5">
    <location>
        <begin position="269"/>
        <end position="299"/>
    </location>
</feature>
<reference evidence="6 7" key="2">
    <citation type="journal article" date="2011" name="J. Bacteriol.">
        <title>Complete genome sequence of the anaerobic, halophilic alkalithermophile Natranaerobius thermophilus JW/NM-WN-LF.</title>
        <authorList>
            <person name="Zhao B."/>
            <person name="Mesbah N.M."/>
            <person name="Dalin E."/>
            <person name="Goodwin L."/>
            <person name="Nolan M."/>
            <person name="Pitluck S."/>
            <person name="Chertkov O."/>
            <person name="Brettin T.S."/>
            <person name="Han J."/>
            <person name="Larimer F.W."/>
            <person name="Land M.L."/>
            <person name="Hauser L."/>
            <person name="Kyrpides N."/>
            <person name="Wiegel J."/>
        </authorList>
    </citation>
    <scope>NUCLEOTIDE SEQUENCE [LARGE SCALE GENOMIC DNA]</scope>
    <source>
        <strain evidence="7">ATCC BAA-1301 / DSM 18059 / JW/NM-WN-LF</strain>
    </source>
</reference>
<dbReference type="GO" id="GO:0051536">
    <property type="term" value="F:iron-sulfur cluster binding"/>
    <property type="evidence" value="ECO:0007669"/>
    <property type="project" value="UniProtKB-KW"/>
</dbReference>
<dbReference type="InterPro" id="IPR007525">
    <property type="entry name" value="FrhB_FdhB_C"/>
</dbReference>
<gene>
    <name evidence="6" type="ordered locus">Nther_2660</name>
</gene>
<dbReference type="InterPro" id="IPR017900">
    <property type="entry name" value="4Fe4S_Fe_S_CS"/>
</dbReference>
<sequence>MQKITAELRKIAKNLLSSGQVDMVLGYTQGELPYQTVPFVASSEEDVENLVFDGFSDKALSKYLLEDNFQSKKIALVLKGCDSRALKLMLEESRVNRDNLYLIGVNCPGIIRRDALAKQAGCDLSQVDVVLQEDKITINTTNGSNCATSSQEVSYQQVVSPFCLTCEHPTPSKDQVDTLIEEGEPKAFLDNQTYSHEESFTNIGELEKLSEEERFEFWKKQLNRCKRCYSCRNACPVCTCRVCLFDRENPDYLDKATDQLAQHQFYHVIRAFHVSDRCVGCGECSRVCPENIPLHLLNQKLVKELENYYGEYTPGIDELPAPLSQANADDPDPFEKEEK</sequence>
<dbReference type="Proteomes" id="UP000001683">
    <property type="component" value="Chromosome"/>
</dbReference>
<evidence type="ECO:0000256" key="1">
    <source>
        <dbReference type="ARBA" id="ARBA00022723"/>
    </source>
</evidence>
<evidence type="ECO:0000313" key="6">
    <source>
        <dbReference type="EMBL" id="ACB86215.1"/>
    </source>
</evidence>
<keyword evidence="2" id="KW-0408">Iron</keyword>
<keyword evidence="1" id="KW-0479">Metal-binding</keyword>
<dbReference type="OrthoDB" id="9773828at2"/>
<keyword evidence="3" id="KW-0411">Iron-sulfur</keyword>
<dbReference type="Gene3D" id="1.10.1060.10">
    <property type="entry name" value="Alpha-helical ferredoxin"/>
    <property type="match status" value="1"/>
</dbReference>
<dbReference type="eggNOG" id="COG1035">
    <property type="taxonomic scope" value="Bacteria"/>
</dbReference>
<protein>
    <submittedName>
        <fullName evidence="6">4Fe-4S ferredoxin iron-sulfur binding domain protein</fullName>
    </submittedName>
</protein>
<dbReference type="GO" id="GO:0043794">
    <property type="term" value="F:formate dehydrogenase (coenzyme F420) activity"/>
    <property type="evidence" value="ECO:0007669"/>
    <property type="project" value="UniProtKB-EC"/>
</dbReference>
<dbReference type="STRING" id="457570.Nther_2660"/>
<dbReference type="PANTHER" id="PTHR31332">
    <property type="entry name" value="7-HYDROXYMETHYL CHLOROPHYLL A REDUCTASE, CHLOROPLASTIC"/>
    <property type="match status" value="1"/>
</dbReference>
<evidence type="ECO:0000313" key="7">
    <source>
        <dbReference type="Proteomes" id="UP000001683"/>
    </source>
</evidence>
<dbReference type="SUPFAM" id="SSF46548">
    <property type="entry name" value="alpha-helical ferredoxin"/>
    <property type="match status" value="1"/>
</dbReference>
<organism evidence="6 7">
    <name type="scientific">Natranaerobius thermophilus (strain ATCC BAA-1301 / DSM 18059 / JW/NM-WN-LF)</name>
    <dbReference type="NCBI Taxonomy" id="457570"/>
    <lineage>
        <taxon>Bacteria</taxon>
        <taxon>Bacillati</taxon>
        <taxon>Bacillota</taxon>
        <taxon>Clostridia</taxon>
        <taxon>Natranaerobiales</taxon>
        <taxon>Natranaerobiaceae</taxon>
        <taxon>Natranaerobius</taxon>
    </lineage>
</organism>
<dbReference type="PROSITE" id="PS00198">
    <property type="entry name" value="4FE4S_FER_1"/>
    <property type="match status" value="1"/>
</dbReference>
<dbReference type="InterPro" id="IPR045220">
    <property type="entry name" value="FRHB/FDHB/HCAR-like"/>
</dbReference>
<dbReference type="InParanoid" id="B2A2A9"/>
<dbReference type="KEGG" id="nth:Nther_2660"/>
<feature type="region of interest" description="Disordered" evidence="4">
    <location>
        <begin position="319"/>
        <end position="339"/>
    </location>
</feature>
<dbReference type="RefSeq" id="WP_012449052.1">
    <property type="nucleotide sequence ID" value="NC_010718.1"/>
</dbReference>